<reference evidence="3 4" key="1">
    <citation type="submission" date="2019-02" db="EMBL/GenBank/DDBJ databases">
        <title>Bacterial novel species isolated from soil.</title>
        <authorList>
            <person name="Jung H.-Y."/>
        </authorList>
    </citation>
    <scope>NUCLEOTIDE SEQUENCE [LARGE SCALE GENOMIC DNA]</scope>
    <source>
        <strain evidence="3 4">1-3-3-3</strain>
    </source>
</reference>
<comment type="caution">
    <text evidence="3">The sequence shown here is derived from an EMBL/GenBank/DDBJ whole genome shotgun (WGS) entry which is preliminary data.</text>
</comment>
<dbReference type="CDD" id="cd12797">
    <property type="entry name" value="M23_peptidase"/>
    <property type="match status" value="1"/>
</dbReference>
<evidence type="ECO:0000313" key="4">
    <source>
        <dbReference type="Proteomes" id="UP000294155"/>
    </source>
</evidence>
<evidence type="ECO:0000259" key="1">
    <source>
        <dbReference type="Pfam" id="PF01551"/>
    </source>
</evidence>
<gene>
    <name evidence="3" type="ORF">EWM57_08420</name>
</gene>
<dbReference type="OrthoDB" id="9810477at2"/>
<dbReference type="InterPro" id="IPR016047">
    <property type="entry name" value="M23ase_b-sheet_dom"/>
</dbReference>
<dbReference type="EMBL" id="SEWE01000013">
    <property type="protein sequence ID" value="RYU80507.1"/>
    <property type="molecule type" value="Genomic_DNA"/>
</dbReference>
<dbReference type="Gene3D" id="2.70.70.10">
    <property type="entry name" value="Glucose Permease (Domain IIA)"/>
    <property type="match status" value="1"/>
</dbReference>
<dbReference type="GO" id="GO:0004222">
    <property type="term" value="F:metalloendopeptidase activity"/>
    <property type="evidence" value="ECO:0007669"/>
    <property type="project" value="TreeGrafter"/>
</dbReference>
<dbReference type="PANTHER" id="PTHR21666">
    <property type="entry name" value="PEPTIDASE-RELATED"/>
    <property type="match status" value="1"/>
</dbReference>
<organism evidence="3 4">
    <name type="scientific">Hymenobacter persicinus</name>
    <dbReference type="NCBI Taxonomy" id="2025506"/>
    <lineage>
        <taxon>Bacteria</taxon>
        <taxon>Pseudomonadati</taxon>
        <taxon>Bacteroidota</taxon>
        <taxon>Cytophagia</taxon>
        <taxon>Cytophagales</taxon>
        <taxon>Hymenobacteraceae</taxon>
        <taxon>Hymenobacter</taxon>
    </lineage>
</organism>
<dbReference type="SUPFAM" id="SSF51261">
    <property type="entry name" value="Duplicated hybrid motif"/>
    <property type="match status" value="1"/>
</dbReference>
<sequence>MQGLFQKSTAHEAYARRLRQAHLDETALGRDWLAAADRALGDSLTVSLPFQETGFFRADRATAAAYRYAVRAGEQINISLKLPAGTDAHVFLDAFELSPDRAAPVPVASADTAALSFSYVADDDRQHLLRVQPELLRTGRYTLRIQRAPSLGFPVQGKSDAAAGSFWGANRDNGARRHEGIDIFAKRGTPAVAAAAGLITRTGETPLGGKVVWLTDATHGQHLYYAHLDKQLVQAGQVVKAGDTLGLVGNTGNARTTPPHLHFGVYRSGRGAVDPFPFVRRADAEPPAPATKPERLGQWVRVRSKQASLHLSPQAKGAAAGQLARNMPLLVVGSQASWYRVERPDGRVGYVAAKEVVPAEPLRHESVSAAADLYVRPRAGAAALDSLPARSTVAVLGEFDGFRLVRNGAGVVGWLGPAAVPQG</sequence>
<dbReference type="PANTHER" id="PTHR21666:SF268">
    <property type="entry name" value="PEPTIDASE M23 DOMAIN-CONTAINING PROTEIN"/>
    <property type="match status" value="1"/>
</dbReference>
<dbReference type="Pfam" id="PF08239">
    <property type="entry name" value="SH3_3"/>
    <property type="match status" value="1"/>
</dbReference>
<dbReference type="RefSeq" id="WP_129920697.1">
    <property type="nucleotide sequence ID" value="NZ_SEWE01000013.1"/>
</dbReference>
<evidence type="ECO:0000313" key="3">
    <source>
        <dbReference type="EMBL" id="RYU80507.1"/>
    </source>
</evidence>
<dbReference type="InterPro" id="IPR011055">
    <property type="entry name" value="Dup_hybrid_motif"/>
</dbReference>
<dbReference type="Proteomes" id="UP000294155">
    <property type="component" value="Unassembled WGS sequence"/>
</dbReference>
<dbReference type="Pfam" id="PF01551">
    <property type="entry name" value="Peptidase_M23"/>
    <property type="match status" value="1"/>
</dbReference>
<dbReference type="InterPro" id="IPR050570">
    <property type="entry name" value="Cell_wall_metabolism_enzyme"/>
</dbReference>
<proteinExistence type="predicted"/>
<name>A0A4Q5LEF0_9BACT</name>
<evidence type="ECO:0000259" key="2">
    <source>
        <dbReference type="Pfam" id="PF08239"/>
    </source>
</evidence>
<dbReference type="AlphaFoldDB" id="A0A4Q5LEF0"/>
<accession>A0A4Q5LEF0</accession>
<keyword evidence="4" id="KW-1185">Reference proteome</keyword>
<dbReference type="Gene3D" id="2.30.30.40">
    <property type="entry name" value="SH3 Domains"/>
    <property type="match status" value="1"/>
</dbReference>
<feature type="domain" description="SH3b" evidence="2">
    <location>
        <begin position="309"/>
        <end position="356"/>
    </location>
</feature>
<protein>
    <submittedName>
        <fullName evidence="3">Peptidase M23</fullName>
    </submittedName>
</protein>
<dbReference type="InterPro" id="IPR003646">
    <property type="entry name" value="SH3-like_bac-type"/>
</dbReference>
<feature type="domain" description="M23ase beta-sheet core" evidence="1">
    <location>
        <begin position="177"/>
        <end position="275"/>
    </location>
</feature>